<feature type="compositionally biased region" description="Basic and acidic residues" evidence="1">
    <location>
        <begin position="78"/>
        <end position="88"/>
    </location>
</feature>
<feature type="compositionally biased region" description="Polar residues" evidence="1">
    <location>
        <begin position="32"/>
        <end position="73"/>
    </location>
</feature>
<organism evidence="2 3">
    <name type="scientific">Aureobasidium melanogenum (strain CBS 110374)</name>
    <name type="common">Aureobasidium pullulans var. melanogenum</name>
    <dbReference type="NCBI Taxonomy" id="1043003"/>
    <lineage>
        <taxon>Eukaryota</taxon>
        <taxon>Fungi</taxon>
        <taxon>Dikarya</taxon>
        <taxon>Ascomycota</taxon>
        <taxon>Pezizomycotina</taxon>
        <taxon>Dothideomycetes</taxon>
        <taxon>Dothideomycetidae</taxon>
        <taxon>Dothideales</taxon>
        <taxon>Saccotheciaceae</taxon>
        <taxon>Aureobasidium</taxon>
    </lineage>
</organism>
<evidence type="ECO:0000313" key="3">
    <source>
        <dbReference type="Proteomes" id="UP000030672"/>
    </source>
</evidence>
<feature type="region of interest" description="Disordered" evidence="1">
    <location>
        <begin position="21"/>
        <end position="138"/>
    </location>
</feature>
<dbReference type="AlphaFoldDB" id="A0A074VA29"/>
<proteinExistence type="predicted"/>
<keyword evidence="3" id="KW-1185">Reference proteome</keyword>
<feature type="compositionally biased region" description="Polar residues" evidence="1">
    <location>
        <begin position="103"/>
        <end position="118"/>
    </location>
</feature>
<dbReference type="HOGENOM" id="CLU_1854858_0_0_1"/>
<gene>
    <name evidence="2" type="ORF">M437DRAFT_70759</name>
</gene>
<evidence type="ECO:0000313" key="2">
    <source>
        <dbReference type="EMBL" id="KEQ57490.1"/>
    </source>
</evidence>
<feature type="compositionally biased region" description="Basic residues" evidence="1">
    <location>
        <begin position="120"/>
        <end position="138"/>
    </location>
</feature>
<feature type="compositionally biased region" description="Low complexity" evidence="1">
    <location>
        <begin position="21"/>
        <end position="31"/>
    </location>
</feature>
<reference evidence="2 3" key="1">
    <citation type="journal article" date="2014" name="BMC Genomics">
        <title>Genome sequencing of four Aureobasidium pullulans varieties: biotechnological potential, stress tolerance, and description of new species.</title>
        <authorList>
            <person name="Gostin Ar C."/>
            <person name="Ohm R.A."/>
            <person name="Kogej T."/>
            <person name="Sonjak S."/>
            <person name="Turk M."/>
            <person name="Zajc J."/>
            <person name="Zalar P."/>
            <person name="Grube M."/>
            <person name="Sun H."/>
            <person name="Han J."/>
            <person name="Sharma A."/>
            <person name="Chiniquy J."/>
            <person name="Ngan C.Y."/>
            <person name="Lipzen A."/>
            <person name="Barry K."/>
            <person name="Grigoriev I.V."/>
            <person name="Gunde-Cimerman N."/>
        </authorList>
    </citation>
    <scope>NUCLEOTIDE SEQUENCE [LARGE SCALE GENOMIC DNA]</scope>
    <source>
        <strain evidence="2 3">CBS 110374</strain>
    </source>
</reference>
<protein>
    <submittedName>
        <fullName evidence="2">Uncharacterized protein</fullName>
    </submittedName>
</protein>
<sequence>MSENLSFQVVAVSIKRAPISTGTTTGEQQTSMQLPSIQPTRSLITPTSTNTFLANEPNNNQSTSRYGEQNPNETLGDILRRLRQEHPNQRSAGGNSGAKPRPRSSTVVVNKPKNNQSGVRKGHAPRKGHALRKGHVQS</sequence>
<dbReference type="EMBL" id="KL584913">
    <property type="protein sequence ID" value="KEQ57490.1"/>
    <property type="molecule type" value="Genomic_DNA"/>
</dbReference>
<accession>A0A074VA29</accession>
<name>A0A074VA29_AURM1</name>
<dbReference type="Proteomes" id="UP000030672">
    <property type="component" value="Unassembled WGS sequence"/>
</dbReference>
<evidence type="ECO:0000256" key="1">
    <source>
        <dbReference type="SAM" id="MobiDB-lite"/>
    </source>
</evidence>
<dbReference type="RefSeq" id="XP_040874514.1">
    <property type="nucleotide sequence ID" value="XM_041025565.1"/>
</dbReference>
<dbReference type="GeneID" id="63918938"/>